<accession>A0A5K7XE36</accession>
<dbReference type="KEGG" id="lpav:PLANPX_4360"/>
<reference evidence="3" key="1">
    <citation type="submission" date="2019-10" db="EMBL/GenBank/DDBJ databases">
        <title>Lacipirellula parvula gen. nov., sp. nov., representing a lineage of planctomycetes widespread in freshwater anoxic habitats, and description of the family Lacipirellulaceae.</title>
        <authorList>
            <person name="Dedysh S.N."/>
            <person name="Kulichevskaya I.S."/>
            <person name="Beletsky A.V."/>
            <person name="Rakitin A.L."/>
            <person name="Mardanov A.V."/>
            <person name="Ivanova A.A."/>
            <person name="Saltykova V.X."/>
            <person name="Rijpstra W.I.C."/>
            <person name="Sinninghe Damste J.S."/>
            <person name="Ravin N.V."/>
        </authorList>
    </citation>
    <scope>NUCLEOTIDE SEQUENCE [LARGE SCALE GENOMIC DNA]</scope>
    <source>
        <strain evidence="3">PX69</strain>
    </source>
</reference>
<name>A0A5K7XE36_9BACT</name>
<keyword evidence="3" id="KW-1185">Reference proteome</keyword>
<keyword evidence="1" id="KW-0732">Signal</keyword>
<feature type="signal peptide" evidence="1">
    <location>
        <begin position="1"/>
        <end position="21"/>
    </location>
</feature>
<protein>
    <recommendedName>
        <fullName evidence="4">PEP-CTERM protein-sorting domain-containing protein</fullName>
    </recommendedName>
</protein>
<dbReference type="EMBL" id="AP021861">
    <property type="protein sequence ID" value="BBO34748.1"/>
    <property type="molecule type" value="Genomic_DNA"/>
</dbReference>
<feature type="chain" id="PRO_5024836506" description="PEP-CTERM protein-sorting domain-containing protein" evidence="1">
    <location>
        <begin position="22"/>
        <end position="209"/>
    </location>
</feature>
<sequence length="209" mass="22584">MKLKLALFLALLLWQCSLSKAATVYSALTASQHWVVGSAVWWDDAQIVGGGTLSRFRFYGQQNIVGSRSYTTSIEFHLFDGATGLPNGPSLGRIQVSSSTPMPHGEVKLIESVDLRPLNIRLPPNSKLGVAFHQEHNIEVVLFGNPSIGASGSNLWIGSPPVARQVLGVRNNIGFEIEVVPEPHSWALVVAAVAGLAMPIRLSSRLLPR</sequence>
<evidence type="ECO:0008006" key="4">
    <source>
        <dbReference type="Google" id="ProtNLM"/>
    </source>
</evidence>
<dbReference type="AlphaFoldDB" id="A0A5K7XE36"/>
<dbReference type="Proteomes" id="UP000326837">
    <property type="component" value="Chromosome"/>
</dbReference>
<evidence type="ECO:0000313" key="2">
    <source>
        <dbReference type="EMBL" id="BBO34748.1"/>
    </source>
</evidence>
<dbReference type="RefSeq" id="WP_152100261.1">
    <property type="nucleotide sequence ID" value="NZ_AP021861.1"/>
</dbReference>
<proteinExistence type="predicted"/>
<organism evidence="2 3">
    <name type="scientific">Lacipirellula parvula</name>
    <dbReference type="NCBI Taxonomy" id="2650471"/>
    <lineage>
        <taxon>Bacteria</taxon>
        <taxon>Pseudomonadati</taxon>
        <taxon>Planctomycetota</taxon>
        <taxon>Planctomycetia</taxon>
        <taxon>Pirellulales</taxon>
        <taxon>Lacipirellulaceae</taxon>
        <taxon>Lacipirellula</taxon>
    </lineage>
</organism>
<evidence type="ECO:0000256" key="1">
    <source>
        <dbReference type="SAM" id="SignalP"/>
    </source>
</evidence>
<evidence type="ECO:0000313" key="3">
    <source>
        <dbReference type="Proteomes" id="UP000326837"/>
    </source>
</evidence>
<gene>
    <name evidence="2" type="ORF">PLANPX_4360</name>
</gene>